<proteinExistence type="predicted"/>
<evidence type="ECO:0000256" key="1">
    <source>
        <dbReference type="SAM" id="MobiDB-lite"/>
    </source>
</evidence>
<reference evidence="2 3" key="1">
    <citation type="submission" date="2019-06" db="EMBL/GenBank/DDBJ databases">
        <authorList>
            <person name="Palmer J.M."/>
        </authorList>
    </citation>
    <scope>NUCLEOTIDE SEQUENCE [LARGE SCALE GENOMIC DNA]</scope>
    <source>
        <strain evidence="2 3">TWF788</strain>
    </source>
</reference>
<comment type="caution">
    <text evidence="2">The sequence shown here is derived from an EMBL/GenBank/DDBJ whole genome shotgun (WGS) entry which is preliminary data.</text>
</comment>
<sequence length="441" mass="48889">MRFRLLPPLFSISILILTPKISCWYLLTLRSDRRWDANNKPVSTSWLREINSLTECVPNQNNRNKPVAIDAVALYNRPGTAIARGVAIYANSYCGVKDPNARESVKIGTHVPDILLLPDQNTLEGVHLFDLKGIGVETNGKFYRAIDPAEEAVSFDGLLWESESKSGVYWWDGVGTWKRIRHLGDGRRVKYVDGGIADYLFSSSALYNYVRLLLEFFINPERMGDEEGALKGYRRIAEKQAVSGPPSAVVRGVSGIVNPAVVSEYFQPESTSTPPTYAEVNPQENGNGQTGQGPPAQNTRAQQPQHAGYLPLVLPTLPLPFTYLPWGYEQLQSGLESILNIEVLKGIQEILGIENLANPTPFQGLEGNSEAPPVQTIDGIREDTGRQAPAHKVTSDRNEDVVPSGSLDLVSETRKRKDEEVIVIDEDEQNIPALEKKRKTD</sequence>
<feature type="region of interest" description="Disordered" evidence="1">
    <location>
        <begin position="385"/>
        <end position="413"/>
    </location>
</feature>
<accession>A0A7C8PEJ5</accession>
<name>A0A7C8PEJ5_ORBOL</name>
<protein>
    <submittedName>
        <fullName evidence="2">Uncharacterized protein</fullName>
    </submittedName>
</protein>
<organism evidence="2 3">
    <name type="scientific">Orbilia oligospora</name>
    <name type="common">Nematode-trapping fungus</name>
    <name type="synonym">Arthrobotrys oligospora</name>
    <dbReference type="NCBI Taxonomy" id="2813651"/>
    <lineage>
        <taxon>Eukaryota</taxon>
        <taxon>Fungi</taxon>
        <taxon>Dikarya</taxon>
        <taxon>Ascomycota</taxon>
        <taxon>Pezizomycotina</taxon>
        <taxon>Orbiliomycetes</taxon>
        <taxon>Orbiliales</taxon>
        <taxon>Orbiliaceae</taxon>
        <taxon>Orbilia</taxon>
    </lineage>
</organism>
<feature type="region of interest" description="Disordered" evidence="1">
    <location>
        <begin position="267"/>
        <end position="304"/>
    </location>
</feature>
<evidence type="ECO:0000313" key="2">
    <source>
        <dbReference type="EMBL" id="KAF3175080.1"/>
    </source>
</evidence>
<evidence type="ECO:0000313" key="3">
    <source>
        <dbReference type="Proteomes" id="UP000479691"/>
    </source>
</evidence>
<dbReference type="AlphaFoldDB" id="A0A7C8PEJ5"/>
<dbReference type="Proteomes" id="UP000479691">
    <property type="component" value="Unassembled WGS sequence"/>
</dbReference>
<feature type="compositionally biased region" description="Polar residues" evidence="1">
    <location>
        <begin position="295"/>
        <end position="304"/>
    </location>
</feature>
<gene>
    <name evidence="2" type="ORF">TWF788_008552</name>
</gene>
<dbReference type="EMBL" id="JAABOE010000053">
    <property type="protein sequence ID" value="KAF3175080.1"/>
    <property type="molecule type" value="Genomic_DNA"/>
</dbReference>